<dbReference type="Gene3D" id="3.90.1170.10">
    <property type="entry name" value="Ribosomal protein L10e/L16"/>
    <property type="match status" value="1"/>
</dbReference>
<reference evidence="9" key="1">
    <citation type="journal article" date="2018" name="Sci. Rep.">
        <title>Genome sequencing of Prototheca zopfii genotypes 1 and 2 provides evidence of a severe reduction in organellar genomes.</title>
        <authorList>
            <person name="Severgnini M."/>
            <person name="Lazzari B."/>
            <person name="Capra E."/>
            <person name="Chessa S."/>
            <person name="Luini M."/>
            <person name="Bordoni R."/>
            <person name="Castiglioni B."/>
            <person name="Ricchi M."/>
            <person name="Cremonesi P."/>
        </authorList>
    </citation>
    <scope>NUCLEOTIDE SEQUENCE</scope>
    <source>
        <strain evidence="9">SAG 2021</strain>
    </source>
</reference>
<dbReference type="HAMAP" id="MF_01342">
    <property type="entry name" value="Ribosomal_uL16"/>
    <property type="match status" value="1"/>
</dbReference>
<dbReference type="PANTHER" id="PTHR12220:SF24">
    <property type="entry name" value="LARGE RIBOSOMAL SUBUNIT PROTEIN UL16M"/>
    <property type="match status" value="1"/>
</dbReference>
<dbReference type="InterPro" id="IPR020798">
    <property type="entry name" value="Ribosomal_uL16_CS"/>
</dbReference>
<proteinExistence type="inferred from homology"/>
<evidence type="ECO:0000313" key="9">
    <source>
        <dbReference type="EMBL" id="AVM80929.1"/>
    </source>
</evidence>
<dbReference type="GO" id="GO:0005762">
    <property type="term" value="C:mitochondrial large ribosomal subunit"/>
    <property type="evidence" value="ECO:0007669"/>
    <property type="project" value="TreeGrafter"/>
</dbReference>
<accession>A0A2P1G7J5</accession>
<evidence type="ECO:0000256" key="7">
    <source>
        <dbReference type="ARBA" id="ARBA00042582"/>
    </source>
</evidence>
<comment type="subcellular location">
    <subcellularLocation>
        <location evidence="1">Mitochondrion</location>
    </subcellularLocation>
</comment>
<dbReference type="FunFam" id="3.90.1170.10:FF:000001">
    <property type="entry name" value="50S ribosomal protein L16"/>
    <property type="match status" value="1"/>
</dbReference>
<keyword evidence="3 8" id="KW-0689">Ribosomal protein</keyword>
<dbReference type="GO" id="GO:0032543">
    <property type="term" value="P:mitochondrial translation"/>
    <property type="evidence" value="ECO:0007669"/>
    <property type="project" value="TreeGrafter"/>
</dbReference>
<dbReference type="PROSITE" id="PS00701">
    <property type="entry name" value="RIBOSOMAL_L16_2"/>
    <property type="match status" value="1"/>
</dbReference>
<evidence type="ECO:0000256" key="6">
    <source>
        <dbReference type="ARBA" id="ARBA00035302"/>
    </source>
</evidence>
<dbReference type="Pfam" id="PF00252">
    <property type="entry name" value="Ribosomal_L16"/>
    <property type="match status" value="1"/>
</dbReference>
<dbReference type="SUPFAM" id="SSF54686">
    <property type="entry name" value="Ribosomal protein L16p/L10e"/>
    <property type="match status" value="1"/>
</dbReference>
<dbReference type="PRINTS" id="PR00060">
    <property type="entry name" value="RIBOSOMALL16"/>
</dbReference>
<dbReference type="InterPro" id="IPR000114">
    <property type="entry name" value="Ribosomal_uL16_bact-type"/>
</dbReference>
<dbReference type="GO" id="GO:0019843">
    <property type="term" value="F:rRNA binding"/>
    <property type="evidence" value="ECO:0007669"/>
    <property type="project" value="InterPro"/>
</dbReference>
<sequence>MYQPKRTKFRKFQKGRATGVVSNMDTLKFGKFGIKTLQAARIRSQTIEAIRRIITRKLKRTGVVWIRVFPDISVSSKPAEVRMGKGKGSPDFWACRVKKGQILFEIDGVSPTMALQAVKSAKYKLPILTKYVSLS</sequence>
<evidence type="ECO:0000256" key="3">
    <source>
        <dbReference type="ARBA" id="ARBA00022980"/>
    </source>
</evidence>
<geneLocation type="mitochondrion" evidence="9"/>
<protein>
    <recommendedName>
        <fullName evidence="6">Large ribosomal subunit protein uL16m</fullName>
    </recommendedName>
    <alternativeName>
        <fullName evidence="7">60S ribosomal protein L16, mitochondrial</fullName>
    </alternativeName>
</protein>
<keyword evidence="4 9" id="KW-0496">Mitochondrion</keyword>
<evidence type="ECO:0000256" key="2">
    <source>
        <dbReference type="ARBA" id="ARBA00008931"/>
    </source>
</evidence>
<evidence type="ECO:0000256" key="4">
    <source>
        <dbReference type="ARBA" id="ARBA00023128"/>
    </source>
</evidence>
<comment type="similarity">
    <text evidence="2 8">Belongs to the universal ribosomal protein uL16 family.</text>
</comment>
<dbReference type="AlphaFoldDB" id="A0A2P1G7J5"/>
<name>A0A2P1G7J5_9CHLO</name>
<keyword evidence="5 8" id="KW-0687">Ribonucleoprotein</keyword>
<evidence type="ECO:0000256" key="8">
    <source>
        <dbReference type="RuleBase" id="RU004413"/>
    </source>
</evidence>
<dbReference type="NCBIfam" id="TIGR01164">
    <property type="entry name" value="rplP_bact"/>
    <property type="match status" value="1"/>
</dbReference>
<dbReference type="GO" id="GO:0003735">
    <property type="term" value="F:structural constituent of ribosome"/>
    <property type="evidence" value="ECO:0007669"/>
    <property type="project" value="InterPro"/>
</dbReference>
<gene>
    <name evidence="9" type="primary">rpl16</name>
</gene>
<dbReference type="InterPro" id="IPR036920">
    <property type="entry name" value="Ribosomal_uL16_sf"/>
</dbReference>
<organism evidence="9">
    <name type="scientific">Prototheca zopfii</name>
    <dbReference type="NCBI Taxonomy" id="3112"/>
    <lineage>
        <taxon>Eukaryota</taxon>
        <taxon>Viridiplantae</taxon>
        <taxon>Chlorophyta</taxon>
        <taxon>core chlorophytes</taxon>
        <taxon>Trebouxiophyceae</taxon>
        <taxon>Chlorellales</taxon>
        <taxon>Chlorellaceae</taxon>
        <taxon>Prototheca</taxon>
    </lineage>
</organism>
<dbReference type="InterPro" id="IPR016180">
    <property type="entry name" value="Ribosomal_uL16_dom"/>
</dbReference>
<dbReference type="InterPro" id="IPR047873">
    <property type="entry name" value="Ribosomal_uL16"/>
</dbReference>
<dbReference type="PROSITE" id="PS00586">
    <property type="entry name" value="RIBOSOMAL_L16_1"/>
    <property type="match status" value="1"/>
</dbReference>
<dbReference type="PANTHER" id="PTHR12220">
    <property type="entry name" value="50S/60S RIBOSOMAL PROTEIN L16"/>
    <property type="match status" value="1"/>
</dbReference>
<evidence type="ECO:0000256" key="1">
    <source>
        <dbReference type="ARBA" id="ARBA00004173"/>
    </source>
</evidence>
<dbReference type="EMBL" id="MF197534">
    <property type="protein sequence ID" value="AVM80929.1"/>
    <property type="molecule type" value="Genomic_DNA"/>
</dbReference>
<evidence type="ECO:0000256" key="5">
    <source>
        <dbReference type="ARBA" id="ARBA00023274"/>
    </source>
</evidence>
<dbReference type="CDD" id="cd01433">
    <property type="entry name" value="Ribosomal_L16_L10e"/>
    <property type="match status" value="1"/>
</dbReference>